<protein>
    <submittedName>
        <fullName evidence="2">Uncharacterized protein</fullName>
    </submittedName>
</protein>
<accession>A0A2G5V3S2</accession>
<feature type="region of interest" description="Disordered" evidence="1">
    <location>
        <begin position="17"/>
        <end position="154"/>
    </location>
</feature>
<organism evidence="2 3">
    <name type="scientific">Caenorhabditis nigoni</name>
    <dbReference type="NCBI Taxonomy" id="1611254"/>
    <lineage>
        <taxon>Eukaryota</taxon>
        <taxon>Metazoa</taxon>
        <taxon>Ecdysozoa</taxon>
        <taxon>Nematoda</taxon>
        <taxon>Chromadorea</taxon>
        <taxon>Rhabditida</taxon>
        <taxon>Rhabditina</taxon>
        <taxon>Rhabditomorpha</taxon>
        <taxon>Rhabditoidea</taxon>
        <taxon>Rhabditidae</taxon>
        <taxon>Peloderinae</taxon>
        <taxon>Caenorhabditis</taxon>
    </lineage>
</organism>
<reference evidence="3" key="1">
    <citation type="submission" date="2017-10" db="EMBL/GenBank/DDBJ databases">
        <title>Rapid genome shrinkage in a self-fertile nematode reveals novel sperm competition proteins.</title>
        <authorList>
            <person name="Yin D."/>
            <person name="Schwarz E.M."/>
            <person name="Thomas C.G."/>
            <person name="Felde R.L."/>
            <person name="Korf I.F."/>
            <person name="Cutter A.D."/>
            <person name="Schartner C.M."/>
            <person name="Ralston E.J."/>
            <person name="Meyer B.J."/>
            <person name="Haag E.S."/>
        </authorList>
    </citation>
    <scope>NUCLEOTIDE SEQUENCE [LARGE SCALE GENOMIC DNA]</scope>
    <source>
        <strain evidence="3">JU1422</strain>
    </source>
</reference>
<comment type="caution">
    <text evidence="2">The sequence shown here is derived from an EMBL/GenBank/DDBJ whole genome shotgun (WGS) entry which is preliminary data.</text>
</comment>
<dbReference type="STRING" id="1611254.A0A2G5V3S2"/>
<evidence type="ECO:0000313" key="2">
    <source>
        <dbReference type="EMBL" id="PIC46428.1"/>
    </source>
</evidence>
<dbReference type="EMBL" id="PDUG01000002">
    <property type="protein sequence ID" value="PIC46428.1"/>
    <property type="molecule type" value="Genomic_DNA"/>
</dbReference>
<feature type="compositionally biased region" description="Basic and acidic residues" evidence="1">
    <location>
        <begin position="42"/>
        <end position="55"/>
    </location>
</feature>
<evidence type="ECO:0000256" key="1">
    <source>
        <dbReference type="SAM" id="MobiDB-lite"/>
    </source>
</evidence>
<evidence type="ECO:0000313" key="3">
    <source>
        <dbReference type="Proteomes" id="UP000230233"/>
    </source>
</evidence>
<keyword evidence="3" id="KW-1185">Reference proteome</keyword>
<sequence length="154" mass="17807">MRLIIFGGTIYLNKIREGGNRKQEKSKIGAEIGKKEVRRRMMKEEKREESHKMSEDQYYYNDPNYLGISPLPDKPDDNRESSTSGYHSFPRPPRGTNPREESPIPDTEPISVSEFSDAHAVPLFRTPPPTKRRTSSQKDQKVSDDDDFDKQSYV</sequence>
<dbReference type="Proteomes" id="UP000230233">
    <property type="component" value="Chromosome II"/>
</dbReference>
<dbReference type="OrthoDB" id="5851817at2759"/>
<name>A0A2G5V3S2_9PELO</name>
<feature type="compositionally biased region" description="Basic and acidic residues" evidence="1">
    <location>
        <begin position="17"/>
        <end position="35"/>
    </location>
</feature>
<proteinExistence type="predicted"/>
<gene>
    <name evidence="2" type="primary">Cnig_chr_II.g6125</name>
    <name evidence="2" type="ORF">B9Z55_006125</name>
</gene>
<dbReference type="AlphaFoldDB" id="A0A2G5V3S2"/>